<dbReference type="KEGG" id="pnd:Pla175_19420"/>
<evidence type="ECO:0000313" key="2">
    <source>
        <dbReference type="Proteomes" id="UP000317429"/>
    </source>
</evidence>
<evidence type="ECO:0000313" key="1">
    <source>
        <dbReference type="EMBL" id="QDU88564.1"/>
    </source>
</evidence>
<accession>A0A518DAQ7</accession>
<protein>
    <submittedName>
        <fullName evidence="1">Uncharacterized protein</fullName>
    </submittedName>
</protein>
<reference evidence="1 2" key="1">
    <citation type="submission" date="2019-02" db="EMBL/GenBank/DDBJ databases">
        <title>Deep-cultivation of Planctomycetes and their phenomic and genomic characterization uncovers novel biology.</title>
        <authorList>
            <person name="Wiegand S."/>
            <person name="Jogler M."/>
            <person name="Boedeker C."/>
            <person name="Pinto D."/>
            <person name="Vollmers J."/>
            <person name="Rivas-Marin E."/>
            <person name="Kohn T."/>
            <person name="Peeters S.H."/>
            <person name="Heuer A."/>
            <person name="Rast P."/>
            <person name="Oberbeckmann S."/>
            <person name="Bunk B."/>
            <person name="Jeske O."/>
            <person name="Meyerdierks A."/>
            <person name="Storesund J.E."/>
            <person name="Kallscheuer N."/>
            <person name="Luecker S."/>
            <person name="Lage O.M."/>
            <person name="Pohl T."/>
            <person name="Merkel B.J."/>
            <person name="Hornburger P."/>
            <person name="Mueller R.-W."/>
            <person name="Bruemmer F."/>
            <person name="Labrenz M."/>
            <person name="Spormann A.M."/>
            <person name="Op den Camp H."/>
            <person name="Overmann J."/>
            <person name="Amann R."/>
            <person name="Jetten M.S.M."/>
            <person name="Mascher T."/>
            <person name="Medema M.H."/>
            <person name="Devos D.P."/>
            <person name="Kaster A.-K."/>
            <person name="Ovreas L."/>
            <person name="Rohde M."/>
            <person name="Galperin M.Y."/>
            <person name="Jogler C."/>
        </authorList>
    </citation>
    <scope>NUCLEOTIDE SEQUENCE [LARGE SCALE GENOMIC DNA]</scope>
    <source>
        <strain evidence="1 2">Pla175</strain>
    </source>
</reference>
<dbReference type="EMBL" id="CP036291">
    <property type="protein sequence ID" value="QDU88564.1"/>
    <property type="molecule type" value="Genomic_DNA"/>
</dbReference>
<organism evidence="1 2">
    <name type="scientific">Pirellulimonas nuda</name>
    <dbReference type="NCBI Taxonomy" id="2528009"/>
    <lineage>
        <taxon>Bacteria</taxon>
        <taxon>Pseudomonadati</taxon>
        <taxon>Planctomycetota</taxon>
        <taxon>Planctomycetia</taxon>
        <taxon>Pirellulales</taxon>
        <taxon>Lacipirellulaceae</taxon>
        <taxon>Pirellulimonas</taxon>
    </lineage>
</organism>
<proteinExistence type="predicted"/>
<name>A0A518DAQ7_9BACT</name>
<dbReference type="AlphaFoldDB" id="A0A518DAQ7"/>
<gene>
    <name evidence="1" type="ORF">Pla175_19420</name>
</gene>
<sequence>MNVASRWLLGARRAWAPVLSLGLLISAVPVAHAVTIVNAAVAPLSVTDVALLPGDPALVGVGNASSFTFNFQAANTSSSYLAVAIYKDDDVQDIAGITFNGSPATWMQQGRSAYAYGPVTDGVVAVEVTTAAVGLVFPADYNNDLATDAADYTVWRDNLDATLAPFPGQNPAATTPGVVDQEDYDFWSQNFGSTGEDVFDTAPWSVLAYQVNNTSGVDATVVKYDPAATVLPDPTDTQITTTQTSAILSVLFNDRTSQSATVFAGDGIIEPGSQTLQYNGNIQFVSSTVGTVGENGGVEAGTYNLFWDFPFTNQRRVGQIALALRTRQ</sequence>
<dbReference type="RefSeq" id="WP_145283609.1">
    <property type="nucleotide sequence ID" value="NZ_CP036291.1"/>
</dbReference>
<keyword evidence="2" id="KW-1185">Reference proteome</keyword>
<dbReference type="Proteomes" id="UP000317429">
    <property type="component" value="Chromosome"/>
</dbReference>